<gene>
    <name evidence="2" type="ORF">G2W53_043678</name>
</gene>
<evidence type="ECO:0000313" key="2">
    <source>
        <dbReference type="EMBL" id="KAF7804567.1"/>
    </source>
</evidence>
<feature type="transmembrane region" description="Helical" evidence="1">
    <location>
        <begin position="48"/>
        <end position="66"/>
    </location>
</feature>
<name>A0A834SJ63_9FABA</name>
<sequence>MDTGDEGGRRRGITVTEYGGLSSCRSGWYSAGALMNWRIQYDRVGVKIWYSVVDAYACVVALKLYVCEGGMQKWKFRVGLGCVVYKRNEIGEVAPSGWCIAVVLALAVMVVVATARTVPSDASLKDQKNFLTYGGVGGFSGLGTNGLPFGGLGGGGVGGGSGTGGVLPYP</sequence>
<feature type="transmembrane region" description="Helical" evidence="1">
    <location>
        <begin position="95"/>
        <end position="115"/>
    </location>
</feature>
<proteinExistence type="predicted"/>
<keyword evidence="1" id="KW-1133">Transmembrane helix</keyword>
<dbReference type="PANTHER" id="PTHR34463">
    <property type="entry name" value="GLYCINE-RICH PROTEIN"/>
    <property type="match status" value="1"/>
</dbReference>
<dbReference type="OrthoDB" id="1436721at2759"/>
<dbReference type="Proteomes" id="UP000634136">
    <property type="component" value="Unassembled WGS sequence"/>
</dbReference>
<reference evidence="2" key="1">
    <citation type="submission" date="2020-09" db="EMBL/GenBank/DDBJ databases">
        <title>Genome-Enabled Discovery of Anthraquinone Biosynthesis in Senna tora.</title>
        <authorList>
            <person name="Kang S.-H."/>
            <person name="Pandey R.P."/>
            <person name="Lee C.-M."/>
            <person name="Sim J.-S."/>
            <person name="Jeong J.-T."/>
            <person name="Choi B.-S."/>
            <person name="Jung M."/>
            <person name="Ginzburg D."/>
            <person name="Zhao K."/>
            <person name="Won S.Y."/>
            <person name="Oh T.-J."/>
            <person name="Yu Y."/>
            <person name="Kim N.-H."/>
            <person name="Lee O.R."/>
            <person name="Lee T.-H."/>
            <person name="Bashyal P."/>
            <person name="Kim T.-S."/>
            <person name="Lee W.-H."/>
            <person name="Kawkins C."/>
            <person name="Kim C.-K."/>
            <person name="Kim J.S."/>
            <person name="Ahn B.O."/>
            <person name="Rhee S.Y."/>
            <person name="Sohng J.K."/>
        </authorList>
    </citation>
    <scope>NUCLEOTIDE SEQUENCE</scope>
    <source>
        <tissue evidence="2">Leaf</tissue>
    </source>
</reference>
<dbReference type="PANTHER" id="PTHR34463:SF11">
    <property type="entry name" value="GLYCINE-RICH PROTEIN LIKE"/>
    <property type="match status" value="1"/>
</dbReference>
<dbReference type="EMBL" id="JAAIUW010000013">
    <property type="protein sequence ID" value="KAF7804567.1"/>
    <property type="molecule type" value="Genomic_DNA"/>
</dbReference>
<organism evidence="2 3">
    <name type="scientific">Senna tora</name>
    <dbReference type="NCBI Taxonomy" id="362788"/>
    <lineage>
        <taxon>Eukaryota</taxon>
        <taxon>Viridiplantae</taxon>
        <taxon>Streptophyta</taxon>
        <taxon>Embryophyta</taxon>
        <taxon>Tracheophyta</taxon>
        <taxon>Spermatophyta</taxon>
        <taxon>Magnoliopsida</taxon>
        <taxon>eudicotyledons</taxon>
        <taxon>Gunneridae</taxon>
        <taxon>Pentapetalae</taxon>
        <taxon>rosids</taxon>
        <taxon>fabids</taxon>
        <taxon>Fabales</taxon>
        <taxon>Fabaceae</taxon>
        <taxon>Caesalpinioideae</taxon>
        <taxon>Cassia clade</taxon>
        <taxon>Senna</taxon>
    </lineage>
</organism>
<dbReference type="AlphaFoldDB" id="A0A834SJ63"/>
<comment type="caution">
    <text evidence="2">The sequence shown here is derived from an EMBL/GenBank/DDBJ whole genome shotgun (WGS) entry which is preliminary data.</text>
</comment>
<protein>
    <submittedName>
        <fullName evidence="2">Glycine-rich protein 5</fullName>
    </submittedName>
</protein>
<accession>A0A834SJ63</accession>
<keyword evidence="3" id="KW-1185">Reference proteome</keyword>
<evidence type="ECO:0000313" key="3">
    <source>
        <dbReference type="Proteomes" id="UP000634136"/>
    </source>
</evidence>
<keyword evidence="1" id="KW-0472">Membrane</keyword>
<evidence type="ECO:0000256" key="1">
    <source>
        <dbReference type="SAM" id="Phobius"/>
    </source>
</evidence>
<keyword evidence="1" id="KW-0812">Transmembrane</keyword>